<gene>
    <name evidence="3" type="ORF">SAMN04488050_12610</name>
</gene>
<keyword evidence="2" id="KW-1133">Transmembrane helix</keyword>
<proteinExistence type="predicted"/>
<dbReference type="AlphaFoldDB" id="A0A1I6WL60"/>
<dbReference type="RefSeq" id="WP_092431345.1">
    <property type="nucleotide sequence ID" value="NZ_FNCL01000030.1"/>
</dbReference>
<keyword evidence="2" id="KW-0812">Transmembrane</keyword>
<keyword evidence="2" id="KW-0472">Membrane</keyword>
<evidence type="ECO:0000313" key="4">
    <source>
        <dbReference type="Proteomes" id="UP000199392"/>
    </source>
</evidence>
<evidence type="ECO:0000313" key="3">
    <source>
        <dbReference type="EMBL" id="SFT26717.1"/>
    </source>
</evidence>
<evidence type="ECO:0000256" key="1">
    <source>
        <dbReference type="SAM" id="MobiDB-lite"/>
    </source>
</evidence>
<feature type="compositionally biased region" description="Basic and acidic residues" evidence="1">
    <location>
        <begin position="1"/>
        <end position="11"/>
    </location>
</feature>
<feature type="region of interest" description="Disordered" evidence="1">
    <location>
        <begin position="1"/>
        <end position="38"/>
    </location>
</feature>
<protein>
    <submittedName>
        <fullName evidence="3">Uncharacterized protein</fullName>
    </submittedName>
</protein>
<accession>A0A1I6WL60</accession>
<organism evidence="3 4">
    <name type="scientific">Alloyangia pacifica</name>
    <dbReference type="NCBI Taxonomy" id="311180"/>
    <lineage>
        <taxon>Bacteria</taxon>
        <taxon>Pseudomonadati</taxon>
        <taxon>Pseudomonadota</taxon>
        <taxon>Alphaproteobacteria</taxon>
        <taxon>Rhodobacterales</taxon>
        <taxon>Roseobacteraceae</taxon>
        <taxon>Alloyangia</taxon>
    </lineage>
</organism>
<dbReference type="EMBL" id="FOZW01000026">
    <property type="protein sequence ID" value="SFT26717.1"/>
    <property type="molecule type" value="Genomic_DNA"/>
</dbReference>
<dbReference type="Proteomes" id="UP000199392">
    <property type="component" value="Unassembled WGS sequence"/>
</dbReference>
<dbReference type="STRING" id="311180.SAMN04488050_12610"/>
<feature type="transmembrane region" description="Helical" evidence="2">
    <location>
        <begin position="47"/>
        <end position="69"/>
    </location>
</feature>
<sequence length="74" mass="8143">MNKDFAGRLDRVTPPGQAQGAPATPAETLVGDPDDDDRARRRRTQRLVLLTFSFVTLFSLVGMIITRAVEITSL</sequence>
<keyword evidence="4" id="KW-1185">Reference proteome</keyword>
<evidence type="ECO:0000256" key="2">
    <source>
        <dbReference type="SAM" id="Phobius"/>
    </source>
</evidence>
<feature type="compositionally biased region" description="Low complexity" evidence="1">
    <location>
        <begin position="13"/>
        <end position="26"/>
    </location>
</feature>
<name>A0A1I6WL60_9RHOB</name>
<reference evidence="4" key="1">
    <citation type="submission" date="2016-10" db="EMBL/GenBank/DDBJ databases">
        <authorList>
            <person name="Varghese N."/>
            <person name="Submissions S."/>
        </authorList>
    </citation>
    <scope>NUCLEOTIDE SEQUENCE [LARGE SCALE GENOMIC DNA]</scope>
    <source>
        <strain evidence="4">DSM 26894</strain>
    </source>
</reference>